<name>A0A023FZW1_AMBPA</name>
<feature type="chain" id="PRO_5001517834" description="Evasin" evidence="8">
    <location>
        <begin position="22"/>
        <end position="147"/>
    </location>
</feature>
<reference evidence="9" key="1">
    <citation type="submission" date="2014-03" db="EMBL/GenBank/DDBJ databases">
        <title>The sialotranscriptome of Amblyomma triste, Amblyomma parvum and Amblyomma cajennense ticks, uncovered by 454-based RNA-seq.</title>
        <authorList>
            <person name="Garcia G.R."/>
            <person name="Gardinassi L.G."/>
            <person name="Ribeiro J.M."/>
            <person name="Anatrielo E."/>
            <person name="Ferreira B.R."/>
            <person name="Moreira H.N."/>
            <person name="Mafra C."/>
            <person name="Olegario M.M."/>
            <person name="Szabo P.J."/>
            <person name="Miranda-Santos I.K."/>
            <person name="Maruyama S.R."/>
        </authorList>
    </citation>
    <scope>NUCLEOTIDE SEQUENCE</scope>
    <source>
        <strain evidence="9">Araguapaz</strain>
        <tissue evidence="9">Salivary glands</tissue>
    </source>
</reference>
<feature type="region of interest" description="Disordered" evidence="7">
    <location>
        <begin position="27"/>
        <end position="47"/>
    </location>
</feature>
<evidence type="ECO:0000256" key="1">
    <source>
        <dbReference type="ARBA" id="ARBA00004613"/>
    </source>
</evidence>
<dbReference type="Pfam" id="PF19429">
    <property type="entry name" value="EVA_Class_A"/>
    <property type="match status" value="1"/>
</dbReference>
<keyword evidence="3 6" id="KW-0732">Signal</keyword>
<dbReference type="AlphaFoldDB" id="A0A023FZW1"/>
<sequence>MFGRGMAFLWIFALAIVAVATEKPQAPGPVDGCGEPPTTPKPNNHGIVTDTNLCNRTILETNGRKVPASCMVICPSPRKNYKLPTGLPCLLFSEKPFLQERKNELRSKPPYTCEVGVCRNGTCISRRRQPPHLVPCKVPAYRHDWRE</sequence>
<accession>A0A023FZW1</accession>
<protein>
    <recommendedName>
        <fullName evidence="6">Evasin</fullName>
    </recommendedName>
</protein>
<dbReference type="GO" id="GO:0019957">
    <property type="term" value="F:C-C chemokine binding"/>
    <property type="evidence" value="ECO:0007669"/>
    <property type="project" value="InterPro"/>
</dbReference>
<keyword evidence="4 6" id="KW-1015">Disulfide bond</keyword>
<organism evidence="9">
    <name type="scientific">Amblyomma parvum</name>
    <name type="common">South American tick</name>
    <dbReference type="NCBI Taxonomy" id="251391"/>
    <lineage>
        <taxon>Eukaryota</taxon>
        <taxon>Metazoa</taxon>
        <taxon>Ecdysozoa</taxon>
        <taxon>Arthropoda</taxon>
        <taxon>Chelicerata</taxon>
        <taxon>Arachnida</taxon>
        <taxon>Acari</taxon>
        <taxon>Parasitiformes</taxon>
        <taxon>Ixodida</taxon>
        <taxon>Ixodoidea</taxon>
        <taxon>Ixodidae</taxon>
        <taxon>Amblyomminae</taxon>
        <taxon>Amblyomma</taxon>
    </lineage>
</organism>
<keyword evidence="5 6" id="KW-0325">Glycoprotein</keyword>
<dbReference type="EMBL" id="GBBL01000263">
    <property type="protein sequence ID" value="JAC27057.1"/>
    <property type="molecule type" value="mRNA"/>
</dbReference>
<evidence type="ECO:0000313" key="9">
    <source>
        <dbReference type="EMBL" id="JAC27057.1"/>
    </source>
</evidence>
<proteinExistence type="evidence at transcript level"/>
<evidence type="ECO:0000256" key="8">
    <source>
        <dbReference type="SAM" id="SignalP"/>
    </source>
</evidence>
<evidence type="ECO:0000256" key="3">
    <source>
        <dbReference type="ARBA" id="ARBA00022729"/>
    </source>
</evidence>
<evidence type="ECO:0000256" key="7">
    <source>
        <dbReference type="SAM" id="MobiDB-lite"/>
    </source>
</evidence>
<evidence type="ECO:0000256" key="4">
    <source>
        <dbReference type="ARBA" id="ARBA00023157"/>
    </source>
</evidence>
<comment type="function">
    <text evidence="6">Salivary chemokine-binding protein which binds to host chemokines.</text>
</comment>
<dbReference type="GO" id="GO:0005576">
    <property type="term" value="C:extracellular region"/>
    <property type="evidence" value="ECO:0007669"/>
    <property type="project" value="UniProtKB-SubCell"/>
</dbReference>
<evidence type="ECO:0000256" key="6">
    <source>
        <dbReference type="RuleBase" id="RU369006"/>
    </source>
</evidence>
<dbReference type="InterPro" id="IPR045797">
    <property type="entry name" value="EVA_Class_A"/>
</dbReference>
<evidence type="ECO:0000256" key="5">
    <source>
        <dbReference type="ARBA" id="ARBA00023180"/>
    </source>
</evidence>
<dbReference type="Gene3D" id="2.30.130.100">
    <property type="match status" value="1"/>
</dbReference>
<evidence type="ECO:0000256" key="2">
    <source>
        <dbReference type="ARBA" id="ARBA00022525"/>
    </source>
</evidence>
<comment type="subcellular location">
    <subcellularLocation>
        <location evidence="1 6">Secreted</location>
    </subcellularLocation>
</comment>
<keyword evidence="2 6" id="KW-0964">Secreted</keyword>
<feature type="signal peptide" evidence="8">
    <location>
        <begin position="1"/>
        <end position="21"/>
    </location>
</feature>